<dbReference type="RefSeq" id="WP_346122733.1">
    <property type="nucleotide sequence ID" value="NZ_BAAAXC010000014.1"/>
</dbReference>
<proteinExistence type="predicted"/>
<reference evidence="1 2" key="1">
    <citation type="submission" date="2024-09" db="EMBL/GenBank/DDBJ databases">
        <authorList>
            <person name="Sun Q."/>
            <person name="Mori K."/>
        </authorList>
    </citation>
    <scope>NUCLEOTIDE SEQUENCE [LARGE SCALE GENOMIC DNA]</scope>
    <source>
        <strain evidence="1 2">JCM 3323</strain>
    </source>
</reference>
<dbReference type="InterPro" id="IPR011047">
    <property type="entry name" value="Quinoprotein_ADH-like_sf"/>
</dbReference>
<dbReference type="Proteomes" id="UP001589646">
    <property type="component" value="Unassembled WGS sequence"/>
</dbReference>
<name>A0ABV5PS14_9ACTN</name>
<dbReference type="Gene3D" id="2.130.10.10">
    <property type="entry name" value="YVTN repeat-like/Quinoprotein amine dehydrogenase"/>
    <property type="match status" value="1"/>
</dbReference>
<evidence type="ECO:0000313" key="2">
    <source>
        <dbReference type="Proteomes" id="UP001589646"/>
    </source>
</evidence>
<dbReference type="InterPro" id="IPR015943">
    <property type="entry name" value="WD40/YVTN_repeat-like_dom_sf"/>
</dbReference>
<organism evidence="1 2">
    <name type="scientific">Nonomuraea roseola</name>
    <dbReference type="NCBI Taxonomy" id="46179"/>
    <lineage>
        <taxon>Bacteria</taxon>
        <taxon>Bacillati</taxon>
        <taxon>Actinomycetota</taxon>
        <taxon>Actinomycetes</taxon>
        <taxon>Streptosporangiales</taxon>
        <taxon>Streptosporangiaceae</taxon>
        <taxon>Nonomuraea</taxon>
    </lineage>
</organism>
<dbReference type="SUPFAM" id="SSF50998">
    <property type="entry name" value="Quinoprotein alcohol dehydrogenase-like"/>
    <property type="match status" value="1"/>
</dbReference>
<evidence type="ECO:0000313" key="1">
    <source>
        <dbReference type="EMBL" id="MFB9526000.1"/>
    </source>
</evidence>
<dbReference type="EMBL" id="JBHMCE010000002">
    <property type="protein sequence ID" value="MFB9526000.1"/>
    <property type="molecule type" value="Genomic_DNA"/>
</dbReference>
<keyword evidence="2" id="KW-1185">Reference proteome</keyword>
<accession>A0ABV5PS14</accession>
<protein>
    <submittedName>
        <fullName evidence="1">Uncharacterized protein</fullName>
    </submittedName>
</protein>
<gene>
    <name evidence="1" type="ORF">ACFFRN_05155</name>
</gene>
<sequence length="154" mass="16534">MRSTLAPAPFVWRSDPRFEPLDDEDDEPAITTAPVVVGDRLFVADSQGIAVRDRQTGALQQEFDADPGPALHGDPLVVCGLNDVWAVDAVTLRERWRNKDLSGGVQVTPAFHDGVGVAALGFEASHTHGGVVVFDVDTGAKLRELGDTYRSLKG</sequence>
<comment type="caution">
    <text evidence="1">The sequence shown here is derived from an EMBL/GenBank/DDBJ whole genome shotgun (WGS) entry which is preliminary data.</text>
</comment>